<gene>
    <name evidence="1" type="ORF">OXD698_LOCUS49662</name>
</gene>
<dbReference type="Pfam" id="PF13385">
    <property type="entry name" value="Laminin_G_3"/>
    <property type="match status" value="1"/>
</dbReference>
<dbReference type="SUPFAM" id="SSF49899">
    <property type="entry name" value="Concanavalin A-like lectins/glucanases"/>
    <property type="match status" value="1"/>
</dbReference>
<organism evidence="1 2">
    <name type="scientific">Adineta steineri</name>
    <dbReference type="NCBI Taxonomy" id="433720"/>
    <lineage>
        <taxon>Eukaryota</taxon>
        <taxon>Metazoa</taxon>
        <taxon>Spiralia</taxon>
        <taxon>Gnathifera</taxon>
        <taxon>Rotifera</taxon>
        <taxon>Eurotatoria</taxon>
        <taxon>Bdelloidea</taxon>
        <taxon>Adinetida</taxon>
        <taxon>Adinetidae</taxon>
        <taxon>Adineta</taxon>
    </lineage>
</organism>
<comment type="caution">
    <text evidence="1">The sequence shown here is derived from an EMBL/GenBank/DDBJ whole genome shotgun (WGS) entry which is preliminary data.</text>
</comment>
<reference evidence="1" key="1">
    <citation type="submission" date="2021-02" db="EMBL/GenBank/DDBJ databases">
        <authorList>
            <person name="Nowell W R."/>
        </authorList>
    </citation>
    <scope>NUCLEOTIDE SEQUENCE</scope>
</reference>
<dbReference type="Gene3D" id="2.60.120.200">
    <property type="match status" value="1"/>
</dbReference>
<feature type="non-terminal residue" evidence="1">
    <location>
        <position position="172"/>
    </location>
</feature>
<evidence type="ECO:0000313" key="2">
    <source>
        <dbReference type="Proteomes" id="UP000663844"/>
    </source>
</evidence>
<dbReference type="AlphaFoldDB" id="A0A820M306"/>
<evidence type="ECO:0000313" key="1">
    <source>
        <dbReference type="EMBL" id="CAF4367628.1"/>
    </source>
</evidence>
<dbReference type="InterPro" id="IPR013320">
    <property type="entry name" value="ConA-like_dom_sf"/>
</dbReference>
<name>A0A820M306_9BILA</name>
<sequence length="172" mass="19680">NHSFFCFSADAVDSRLVFNGSYFPSYIELDSKTFPRISELTISFWIRIWPKLDSLYHTILYYKIDDHPPVLLVSVIDNSRLHIELLNHIYDVSTPLPMNQWHHVSIAHHLSRSEGIKIMINGSLVVVLISSKLSSHDKRNHHAIISSGGDFFVGQTIRTINVTSISTTEDFE</sequence>
<accession>A0A820M306</accession>
<dbReference type="Proteomes" id="UP000663844">
    <property type="component" value="Unassembled WGS sequence"/>
</dbReference>
<protein>
    <submittedName>
        <fullName evidence="1">Uncharacterized protein</fullName>
    </submittedName>
</protein>
<feature type="non-terminal residue" evidence="1">
    <location>
        <position position="1"/>
    </location>
</feature>
<dbReference type="EMBL" id="CAJOAZ010022650">
    <property type="protein sequence ID" value="CAF4367628.1"/>
    <property type="molecule type" value="Genomic_DNA"/>
</dbReference>
<proteinExistence type="predicted"/>